<keyword evidence="3" id="KW-1185">Reference proteome</keyword>
<gene>
    <name evidence="2" type="ORF">Zmor_010812</name>
</gene>
<reference evidence="2" key="1">
    <citation type="journal article" date="2023" name="G3 (Bethesda)">
        <title>Whole genome assemblies of Zophobas morio and Tenebrio molitor.</title>
        <authorList>
            <person name="Kaur S."/>
            <person name="Stinson S.A."/>
            <person name="diCenzo G.C."/>
        </authorList>
    </citation>
    <scope>NUCLEOTIDE SEQUENCE</scope>
    <source>
        <strain evidence="2">QUZm001</strain>
    </source>
</reference>
<accession>A0AA38MJ35</accession>
<organism evidence="2 3">
    <name type="scientific">Zophobas morio</name>
    <dbReference type="NCBI Taxonomy" id="2755281"/>
    <lineage>
        <taxon>Eukaryota</taxon>
        <taxon>Metazoa</taxon>
        <taxon>Ecdysozoa</taxon>
        <taxon>Arthropoda</taxon>
        <taxon>Hexapoda</taxon>
        <taxon>Insecta</taxon>
        <taxon>Pterygota</taxon>
        <taxon>Neoptera</taxon>
        <taxon>Endopterygota</taxon>
        <taxon>Coleoptera</taxon>
        <taxon>Polyphaga</taxon>
        <taxon>Cucujiformia</taxon>
        <taxon>Tenebrionidae</taxon>
        <taxon>Zophobas</taxon>
    </lineage>
</organism>
<evidence type="ECO:0000313" key="3">
    <source>
        <dbReference type="Proteomes" id="UP001168821"/>
    </source>
</evidence>
<keyword evidence="1" id="KW-0812">Transmembrane</keyword>
<protein>
    <submittedName>
        <fullName evidence="2">Uncharacterized protein</fullName>
    </submittedName>
</protein>
<dbReference type="Proteomes" id="UP001168821">
    <property type="component" value="Unassembled WGS sequence"/>
</dbReference>
<dbReference type="AlphaFoldDB" id="A0AA38MJ35"/>
<dbReference type="EMBL" id="JALNTZ010000003">
    <property type="protein sequence ID" value="KAJ3659105.1"/>
    <property type="molecule type" value="Genomic_DNA"/>
</dbReference>
<keyword evidence="1" id="KW-1133">Transmembrane helix</keyword>
<evidence type="ECO:0000256" key="1">
    <source>
        <dbReference type="SAM" id="Phobius"/>
    </source>
</evidence>
<evidence type="ECO:0000313" key="2">
    <source>
        <dbReference type="EMBL" id="KAJ3659105.1"/>
    </source>
</evidence>
<comment type="caution">
    <text evidence="2">The sequence shown here is derived from an EMBL/GenBank/DDBJ whole genome shotgun (WGS) entry which is preliminary data.</text>
</comment>
<sequence length="104" mass="12154">MAVTENQNDTYLFLYTLAVETVVIINCGTTCTFNNDLLIIMYMSIYILYDESIYVFLRRVPVDGLLVTLVRHSFVQEGGDESYWGWYRTPDESRAAENFGWYHT</sequence>
<keyword evidence="1" id="KW-0472">Membrane</keyword>
<name>A0AA38MJ35_9CUCU</name>
<proteinExistence type="predicted"/>
<feature type="transmembrane region" description="Helical" evidence="1">
    <location>
        <begin position="12"/>
        <end position="33"/>
    </location>
</feature>